<dbReference type="PANTHER" id="PTHR23322">
    <property type="entry name" value="FAS-ASSOCIATED PROTEIN"/>
    <property type="match status" value="1"/>
</dbReference>
<dbReference type="InterPro" id="IPR006577">
    <property type="entry name" value="UAS"/>
</dbReference>
<dbReference type="CDD" id="cd14273">
    <property type="entry name" value="UBA_TAP-C_like"/>
    <property type="match status" value="1"/>
</dbReference>
<dbReference type="Proteomes" id="UP000238350">
    <property type="component" value="Unassembled WGS sequence"/>
</dbReference>
<evidence type="ECO:0000313" key="5">
    <source>
        <dbReference type="Proteomes" id="UP000238350"/>
    </source>
</evidence>
<evidence type="ECO:0000259" key="3">
    <source>
        <dbReference type="PROSITE" id="PS50033"/>
    </source>
</evidence>
<protein>
    <submittedName>
        <fullName evidence="4">Plant UBX domain-containing protein 10</fullName>
    </submittedName>
</protein>
<keyword evidence="1" id="KW-0175">Coiled coil</keyword>
<feature type="region of interest" description="Disordered" evidence="2">
    <location>
        <begin position="304"/>
        <end position="330"/>
    </location>
</feature>
<dbReference type="OrthoDB" id="1026733at2759"/>
<evidence type="ECO:0000256" key="1">
    <source>
        <dbReference type="ARBA" id="ARBA00023054"/>
    </source>
</evidence>
<reference evidence="4 5" key="1">
    <citation type="submission" date="2017-04" db="EMBL/GenBank/DDBJ databases">
        <title>Genome sequencing of [Candida] sorbophila.</title>
        <authorList>
            <person name="Ahn J.O."/>
        </authorList>
    </citation>
    <scope>NUCLEOTIDE SEQUENCE [LARGE SCALE GENOMIC DNA]</scope>
    <source>
        <strain evidence="4 5">DS02</strain>
    </source>
</reference>
<accession>A0A2T0FI52</accession>
<dbReference type="PANTHER" id="PTHR23322:SF1">
    <property type="entry name" value="FAS-ASSOCIATED FACTOR 2"/>
    <property type="match status" value="1"/>
</dbReference>
<dbReference type="CDD" id="cd01767">
    <property type="entry name" value="UBX"/>
    <property type="match status" value="1"/>
</dbReference>
<dbReference type="AlphaFoldDB" id="A0A2T0FI52"/>
<dbReference type="STRING" id="45607.A0A2T0FI52"/>
<dbReference type="Pfam" id="PF14555">
    <property type="entry name" value="UBA_4"/>
    <property type="match status" value="1"/>
</dbReference>
<dbReference type="EMBL" id="NDIQ01000021">
    <property type="protein sequence ID" value="PRT54681.1"/>
    <property type="molecule type" value="Genomic_DNA"/>
</dbReference>
<dbReference type="SMART" id="SM00166">
    <property type="entry name" value="UBX"/>
    <property type="match status" value="1"/>
</dbReference>
<dbReference type="SUPFAM" id="SSF54236">
    <property type="entry name" value="Ubiquitin-like"/>
    <property type="match status" value="1"/>
</dbReference>
<dbReference type="InterPro" id="IPR029071">
    <property type="entry name" value="Ubiquitin-like_domsf"/>
</dbReference>
<organism evidence="4 5">
    <name type="scientific">Wickerhamiella sorbophila</name>
    <dbReference type="NCBI Taxonomy" id="45607"/>
    <lineage>
        <taxon>Eukaryota</taxon>
        <taxon>Fungi</taxon>
        <taxon>Dikarya</taxon>
        <taxon>Ascomycota</taxon>
        <taxon>Saccharomycotina</taxon>
        <taxon>Dipodascomycetes</taxon>
        <taxon>Dipodascales</taxon>
        <taxon>Trichomonascaceae</taxon>
        <taxon>Wickerhamiella</taxon>
    </lineage>
</organism>
<dbReference type="RefSeq" id="XP_024664626.1">
    <property type="nucleotide sequence ID" value="XM_024808858.1"/>
</dbReference>
<dbReference type="SMART" id="SM00594">
    <property type="entry name" value="UAS"/>
    <property type="match status" value="1"/>
</dbReference>
<dbReference type="Gene3D" id="1.10.8.10">
    <property type="entry name" value="DNA helicase RuvA subunit, C-terminal domain"/>
    <property type="match status" value="1"/>
</dbReference>
<sequence length="459" mass="51356">MLSASQERLLAEVLEITNMHEDVSSAISLLQSANWDVESALNAYFGETLGSSANAHNARAHVTLVEDLNQDLTTNQAPQNVAGPSVQSVGEGSTLLLLLRPFRFGFKMIGGLLRLATWIFPFFPKFFGYSLATSTEISIGPKERAREHLAWFNHLFDSALQFFEGSYLDALSQCKAELRYLLVIITSPDHEDMASFGSAVADPKLSDYVVQNDIVVWAGSVRESEGYQLANALDATSFPFITLIAPCPKTPQSNTVVMTSLYKKAGFDNFTPENIARKLDEVTDEHGPKLLALRLERRQQELSREIRSEQDAAYERSLEQDSAREAENAQRRRDIEAAAVEKQLYSTKLVRWKSKKASEFLKEPTGETTRVSLRLASGERVVRKFSSTDTIRTIYEFVLSFGATPEDTDADAFIPRFEFELVCPMPRKLIPLSDNLVSEEPSIWPTGSLIVEEMDDMSE</sequence>
<dbReference type="InterPro" id="IPR009060">
    <property type="entry name" value="UBA-like_sf"/>
</dbReference>
<dbReference type="SUPFAM" id="SSF46934">
    <property type="entry name" value="UBA-like"/>
    <property type="match status" value="1"/>
</dbReference>
<gene>
    <name evidence="4" type="ORF">B9G98_02301</name>
</gene>
<proteinExistence type="predicted"/>
<name>A0A2T0FI52_9ASCO</name>
<feature type="domain" description="UBX" evidence="3">
    <location>
        <begin position="364"/>
        <end position="434"/>
    </location>
</feature>
<dbReference type="GO" id="GO:0036503">
    <property type="term" value="P:ERAD pathway"/>
    <property type="evidence" value="ECO:0007669"/>
    <property type="project" value="TreeGrafter"/>
</dbReference>
<dbReference type="GO" id="GO:0005783">
    <property type="term" value="C:endoplasmic reticulum"/>
    <property type="evidence" value="ECO:0007669"/>
    <property type="project" value="TreeGrafter"/>
</dbReference>
<dbReference type="PROSITE" id="PS50033">
    <property type="entry name" value="UBX"/>
    <property type="match status" value="1"/>
</dbReference>
<dbReference type="InterPro" id="IPR001012">
    <property type="entry name" value="UBX_dom"/>
</dbReference>
<evidence type="ECO:0000313" key="4">
    <source>
        <dbReference type="EMBL" id="PRT54681.1"/>
    </source>
</evidence>
<dbReference type="GeneID" id="36516049"/>
<dbReference type="Gene3D" id="3.40.30.10">
    <property type="entry name" value="Glutaredoxin"/>
    <property type="match status" value="1"/>
</dbReference>
<dbReference type="InterPro" id="IPR050730">
    <property type="entry name" value="UBX_domain-protein"/>
</dbReference>
<dbReference type="InterPro" id="IPR036249">
    <property type="entry name" value="Thioredoxin-like_sf"/>
</dbReference>
<dbReference type="Gene3D" id="3.10.20.90">
    <property type="entry name" value="Phosphatidylinositol 3-kinase Catalytic Subunit, Chain A, domain 1"/>
    <property type="match status" value="1"/>
</dbReference>
<comment type="caution">
    <text evidence="4">The sequence shown here is derived from an EMBL/GenBank/DDBJ whole genome shotgun (WGS) entry which is preliminary data.</text>
</comment>
<evidence type="ECO:0000256" key="2">
    <source>
        <dbReference type="SAM" id="MobiDB-lite"/>
    </source>
</evidence>
<dbReference type="Pfam" id="PF00789">
    <property type="entry name" value="UBX"/>
    <property type="match status" value="1"/>
</dbReference>
<keyword evidence="5" id="KW-1185">Reference proteome</keyword>
<dbReference type="GO" id="GO:0043130">
    <property type="term" value="F:ubiquitin binding"/>
    <property type="evidence" value="ECO:0007669"/>
    <property type="project" value="TreeGrafter"/>
</dbReference>
<dbReference type="SUPFAM" id="SSF52833">
    <property type="entry name" value="Thioredoxin-like"/>
    <property type="match status" value="1"/>
</dbReference>